<evidence type="ECO:0000313" key="2">
    <source>
        <dbReference type="Proteomes" id="UP000823749"/>
    </source>
</evidence>
<dbReference type="AlphaFoldDB" id="A0AAV6J694"/>
<evidence type="ECO:0000313" key="1">
    <source>
        <dbReference type="EMBL" id="KAG5534690.1"/>
    </source>
</evidence>
<name>A0AAV6J694_9ERIC</name>
<sequence>MVLDSKINCSLSPSSPKQEGHRLLMQMQRNGDAGPNRRMVTRLVLKVKSTALLLFSTSPHDQSRKLGRTGMRVEIGANGRVKEKHS</sequence>
<reference evidence="1" key="1">
    <citation type="submission" date="2020-08" db="EMBL/GenBank/DDBJ databases">
        <title>Plant Genome Project.</title>
        <authorList>
            <person name="Zhang R.-G."/>
        </authorList>
    </citation>
    <scope>NUCLEOTIDE SEQUENCE</scope>
    <source>
        <strain evidence="1">WSP0</strain>
        <tissue evidence="1">Leaf</tissue>
    </source>
</reference>
<proteinExistence type="predicted"/>
<organism evidence="1 2">
    <name type="scientific">Rhododendron griersonianum</name>
    <dbReference type="NCBI Taxonomy" id="479676"/>
    <lineage>
        <taxon>Eukaryota</taxon>
        <taxon>Viridiplantae</taxon>
        <taxon>Streptophyta</taxon>
        <taxon>Embryophyta</taxon>
        <taxon>Tracheophyta</taxon>
        <taxon>Spermatophyta</taxon>
        <taxon>Magnoliopsida</taxon>
        <taxon>eudicotyledons</taxon>
        <taxon>Gunneridae</taxon>
        <taxon>Pentapetalae</taxon>
        <taxon>asterids</taxon>
        <taxon>Ericales</taxon>
        <taxon>Ericaceae</taxon>
        <taxon>Ericoideae</taxon>
        <taxon>Rhodoreae</taxon>
        <taxon>Rhododendron</taxon>
    </lineage>
</organism>
<keyword evidence="2" id="KW-1185">Reference proteome</keyword>
<gene>
    <name evidence="1" type="ORF">RHGRI_022726</name>
</gene>
<comment type="caution">
    <text evidence="1">The sequence shown here is derived from an EMBL/GenBank/DDBJ whole genome shotgun (WGS) entry which is preliminary data.</text>
</comment>
<dbReference type="Proteomes" id="UP000823749">
    <property type="component" value="Chromosome 8"/>
</dbReference>
<protein>
    <submittedName>
        <fullName evidence="1">Uncharacterized protein</fullName>
    </submittedName>
</protein>
<dbReference type="EMBL" id="JACTNZ010000008">
    <property type="protein sequence ID" value="KAG5534690.1"/>
    <property type="molecule type" value="Genomic_DNA"/>
</dbReference>
<accession>A0AAV6J694</accession>